<evidence type="ECO:0000259" key="2">
    <source>
        <dbReference type="PROSITE" id="PS50969"/>
    </source>
</evidence>
<accession>A0ABR2WS62</accession>
<dbReference type="GO" id="GO:0004722">
    <property type="term" value="F:protein serine/threonine phosphatase activity"/>
    <property type="evidence" value="ECO:0007669"/>
    <property type="project" value="UniProtKB-EC"/>
</dbReference>
<dbReference type="InterPro" id="IPR011948">
    <property type="entry name" value="Dullard_phosphatase"/>
</dbReference>
<dbReference type="Pfam" id="PF03031">
    <property type="entry name" value="NIF"/>
    <property type="match status" value="1"/>
</dbReference>
<dbReference type="NCBIfam" id="TIGR02251">
    <property type="entry name" value="HIF-SF_euk"/>
    <property type="match status" value="1"/>
</dbReference>
<keyword evidence="4" id="KW-1185">Reference proteome</keyword>
<evidence type="ECO:0000313" key="4">
    <source>
        <dbReference type="Proteomes" id="UP001479436"/>
    </source>
</evidence>
<dbReference type="Gene3D" id="3.40.50.1000">
    <property type="entry name" value="HAD superfamily/HAD-like"/>
    <property type="match status" value="1"/>
</dbReference>
<gene>
    <name evidence="3" type="primary">NEM1_3</name>
    <name evidence="3" type="ORF">K7432_008177</name>
</gene>
<dbReference type="InterPro" id="IPR036412">
    <property type="entry name" value="HAD-like_sf"/>
</dbReference>
<dbReference type="InterPro" id="IPR004274">
    <property type="entry name" value="FCP1_dom"/>
</dbReference>
<dbReference type="PROSITE" id="PS50969">
    <property type="entry name" value="FCP1"/>
    <property type="match status" value="1"/>
</dbReference>
<keyword evidence="3" id="KW-0378">Hydrolase</keyword>
<reference evidence="3 4" key="1">
    <citation type="submission" date="2023-04" db="EMBL/GenBank/DDBJ databases">
        <title>Genome of Basidiobolus ranarum AG-B5.</title>
        <authorList>
            <person name="Stajich J.E."/>
            <person name="Carter-House D."/>
            <person name="Gryganskyi A."/>
        </authorList>
    </citation>
    <scope>NUCLEOTIDE SEQUENCE [LARGE SCALE GENOMIC DNA]</scope>
    <source>
        <strain evidence="3 4">AG-B5</strain>
    </source>
</reference>
<dbReference type="PANTHER" id="PTHR12210">
    <property type="entry name" value="DULLARD PROTEIN PHOSPHATASE"/>
    <property type="match status" value="1"/>
</dbReference>
<sequence>MTIDNANTVFSISDATTLAFNTGMLTATLTTVSKENPDSSLTTTDLAKQSAVNNLYTVFYAFIYDLYSKFSIVLKVYRHLQEVIRPTGKVLAPQLDSKRSDTSNKITRKKSSKQPSLVAPPLSLKSRRPILCLEPKILVLDLDETLIHSTSRGTSHEADYMIEIRIDNHACLYYVFKRPHVDYFLSKVCEWYKVVVFTASVAEYADPVIDWLEATVMARYNLKKKIFAGRYFRESCIYRNGAFIKDLTKIEADLSKIALVDNSPITYSYNQDNAIPIQSWMNDNSKDEALLELLPFLDALRFVHNLRNVLSLRIGGSMRKSSPPSPS</sequence>
<dbReference type="Proteomes" id="UP001479436">
    <property type="component" value="Unassembled WGS sequence"/>
</dbReference>
<evidence type="ECO:0000313" key="3">
    <source>
        <dbReference type="EMBL" id="KAK9764370.1"/>
    </source>
</evidence>
<dbReference type="SUPFAM" id="SSF56784">
    <property type="entry name" value="HAD-like"/>
    <property type="match status" value="1"/>
</dbReference>
<dbReference type="InterPro" id="IPR050365">
    <property type="entry name" value="TIM50"/>
</dbReference>
<dbReference type="InterPro" id="IPR023214">
    <property type="entry name" value="HAD_sf"/>
</dbReference>
<feature type="domain" description="FCP1 homology" evidence="2">
    <location>
        <begin position="131"/>
        <end position="300"/>
    </location>
</feature>
<dbReference type="EMBL" id="JASJQH010000442">
    <property type="protein sequence ID" value="KAK9764370.1"/>
    <property type="molecule type" value="Genomic_DNA"/>
</dbReference>
<comment type="caution">
    <text evidence="3">The sequence shown here is derived from an EMBL/GenBank/DDBJ whole genome shotgun (WGS) entry which is preliminary data.</text>
</comment>
<feature type="region of interest" description="Disordered" evidence="1">
    <location>
        <begin position="95"/>
        <end position="120"/>
    </location>
</feature>
<dbReference type="SMART" id="SM00577">
    <property type="entry name" value="CPDc"/>
    <property type="match status" value="1"/>
</dbReference>
<proteinExistence type="predicted"/>
<dbReference type="EC" id="3.1.3.16" evidence="3"/>
<evidence type="ECO:0000256" key="1">
    <source>
        <dbReference type="SAM" id="MobiDB-lite"/>
    </source>
</evidence>
<name>A0ABR2WS62_9FUNG</name>
<organism evidence="3 4">
    <name type="scientific">Basidiobolus ranarum</name>
    <dbReference type="NCBI Taxonomy" id="34480"/>
    <lineage>
        <taxon>Eukaryota</taxon>
        <taxon>Fungi</taxon>
        <taxon>Fungi incertae sedis</taxon>
        <taxon>Zoopagomycota</taxon>
        <taxon>Entomophthoromycotina</taxon>
        <taxon>Basidiobolomycetes</taxon>
        <taxon>Basidiobolales</taxon>
        <taxon>Basidiobolaceae</taxon>
        <taxon>Basidiobolus</taxon>
    </lineage>
</organism>
<dbReference type="CDD" id="cd07521">
    <property type="entry name" value="HAD_FCP1-like"/>
    <property type="match status" value="1"/>
</dbReference>
<protein>
    <submittedName>
        <fullName evidence="3">Nuclear envelope morphology protein 1</fullName>
        <ecNumber evidence="3">3.1.3.16</ecNumber>
    </submittedName>
</protein>